<dbReference type="SUPFAM" id="SSF142433">
    <property type="entry name" value="CinA-like"/>
    <property type="match status" value="1"/>
</dbReference>
<dbReference type="EMBL" id="WKPJ01000024">
    <property type="protein sequence ID" value="MSA90322.1"/>
    <property type="molecule type" value="Genomic_DNA"/>
</dbReference>
<feature type="domain" description="CinA C-terminal" evidence="1">
    <location>
        <begin position="6"/>
        <end position="147"/>
    </location>
</feature>
<dbReference type="GeneID" id="42454979"/>
<dbReference type="NCBIfam" id="TIGR00199">
    <property type="entry name" value="PncC_domain"/>
    <property type="match status" value="1"/>
</dbReference>
<evidence type="ECO:0000313" key="4">
    <source>
        <dbReference type="Proteomes" id="UP000433575"/>
    </source>
</evidence>
<name>A0A6N7S9J6_9FIRM</name>
<evidence type="ECO:0000259" key="1">
    <source>
        <dbReference type="Pfam" id="PF02464"/>
    </source>
</evidence>
<organism evidence="2 4">
    <name type="scientific">Holdemania massiliensis</name>
    <dbReference type="NCBI Taxonomy" id="1468449"/>
    <lineage>
        <taxon>Bacteria</taxon>
        <taxon>Bacillati</taxon>
        <taxon>Bacillota</taxon>
        <taxon>Erysipelotrichia</taxon>
        <taxon>Erysipelotrichales</taxon>
        <taxon>Erysipelotrichaceae</taxon>
        <taxon>Holdemania</taxon>
    </lineage>
</organism>
<dbReference type="EMBL" id="WKPI01000026">
    <property type="protein sequence ID" value="MSC34052.1"/>
    <property type="molecule type" value="Genomic_DNA"/>
</dbReference>
<dbReference type="Gene3D" id="3.90.950.20">
    <property type="entry name" value="CinA-like"/>
    <property type="match status" value="1"/>
</dbReference>
<sequence length="159" mass="17424">MKANSMAELAELIRQKQWTLCSCESCTGGLFSSRLTEVPGVSAFFKGGVVTYWTEVKTNVVHVDPAIIEAEGVVSEATAKAMAEQCAELMHCDMAVAFTGNAGPDVMENKPAGMICTAIHVPGQTWTFTDLLNGTRQEVREQIVERVTERSLTILRQIW</sequence>
<keyword evidence="2" id="KW-0378">Hydrolase</keyword>
<dbReference type="Proteomes" id="UP000433575">
    <property type="component" value="Unassembled WGS sequence"/>
</dbReference>
<dbReference type="GO" id="GO:0016787">
    <property type="term" value="F:hydrolase activity"/>
    <property type="evidence" value="ECO:0007669"/>
    <property type="project" value="UniProtKB-KW"/>
</dbReference>
<dbReference type="Pfam" id="PF02464">
    <property type="entry name" value="CinA"/>
    <property type="match status" value="1"/>
</dbReference>
<evidence type="ECO:0000313" key="5">
    <source>
        <dbReference type="Proteomes" id="UP000480929"/>
    </source>
</evidence>
<protein>
    <submittedName>
        <fullName evidence="2">Nicotinamide-nucleotide amidohydrolase family protein</fullName>
    </submittedName>
</protein>
<dbReference type="AlphaFoldDB" id="A0A6N7S9J6"/>
<reference evidence="4 5" key="1">
    <citation type="journal article" date="2019" name="Nat. Med.">
        <title>A library of human gut bacterial isolates paired with longitudinal multiomics data enables mechanistic microbiome research.</title>
        <authorList>
            <person name="Poyet M."/>
            <person name="Groussin M."/>
            <person name="Gibbons S.M."/>
            <person name="Avila-Pacheco J."/>
            <person name="Jiang X."/>
            <person name="Kearney S.M."/>
            <person name="Perrotta A.R."/>
            <person name="Berdy B."/>
            <person name="Zhao S."/>
            <person name="Lieberman T.D."/>
            <person name="Swanson P.K."/>
            <person name="Smith M."/>
            <person name="Roesemann S."/>
            <person name="Alexander J.E."/>
            <person name="Rich S.A."/>
            <person name="Livny J."/>
            <person name="Vlamakis H."/>
            <person name="Clish C."/>
            <person name="Bullock K."/>
            <person name="Deik A."/>
            <person name="Scott J."/>
            <person name="Pierce K.A."/>
            <person name="Xavier R.J."/>
            <person name="Alm E.J."/>
        </authorList>
    </citation>
    <scope>NUCLEOTIDE SEQUENCE [LARGE SCALE GENOMIC DNA]</scope>
    <source>
        <strain evidence="2 4">BIOML-A4</strain>
        <strain evidence="3 5">BIOML-A5</strain>
    </source>
</reference>
<evidence type="ECO:0000313" key="2">
    <source>
        <dbReference type="EMBL" id="MSA90322.1"/>
    </source>
</evidence>
<dbReference type="InterPro" id="IPR036653">
    <property type="entry name" value="CinA-like_C"/>
</dbReference>
<evidence type="ECO:0000313" key="3">
    <source>
        <dbReference type="EMBL" id="MSC34052.1"/>
    </source>
</evidence>
<dbReference type="RefSeq" id="WP_147612119.1">
    <property type="nucleotide sequence ID" value="NZ_CABKSC010000001.1"/>
</dbReference>
<dbReference type="OrthoDB" id="9801454at2"/>
<gene>
    <name evidence="3" type="ORF">GKD88_13065</name>
    <name evidence="2" type="ORF">GKE08_13395</name>
</gene>
<keyword evidence="5" id="KW-1185">Reference proteome</keyword>
<dbReference type="InterPro" id="IPR008136">
    <property type="entry name" value="CinA_C"/>
</dbReference>
<comment type="caution">
    <text evidence="2">The sequence shown here is derived from an EMBL/GenBank/DDBJ whole genome shotgun (WGS) entry which is preliminary data.</text>
</comment>
<dbReference type="Proteomes" id="UP000480929">
    <property type="component" value="Unassembled WGS sequence"/>
</dbReference>
<proteinExistence type="predicted"/>
<accession>A0A6N7S9J6</accession>